<protein>
    <submittedName>
        <fullName evidence="1">Uncharacterized protein</fullName>
    </submittedName>
</protein>
<dbReference type="InterPro" id="IPR036513">
    <property type="entry name" value="STAS_dom_sf"/>
</dbReference>
<sequence>MRTRFDTTYDALRARLRTAGDLDLTTSEGLTAELEAISATGPTWVEPDLDEVTFVDAHAVRPLDLRSLTDAAMPDPGTSRSG</sequence>
<keyword evidence="2" id="KW-1185">Reference proteome</keyword>
<dbReference type="RefSeq" id="WP_378588732.1">
    <property type="nucleotide sequence ID" value="NZ_JBHSKD010000007.1"/>
</dbReference>
<reference evidence="2" key="1">
    <citation type="journal article" date="2019" name="Int. J. Syst. Evol. Microbiol.">
        <title>The Global Catalogue of Microorganisms (GCM) 10K type strain sequencing project: providing services to taxonomists for standard genome sequencing and annotation.</title>
        <authorList>
            <consortium name="The Broad Institute Genomics Platform"/>
            <consortium name="The Broad Institute Genome Sequencing Center for Infectious Disease"/>
            <person name="Wu L."/>
            <person name="Ma J."/>
        </authorList>
    </citation>
    <scope>NUCLEOTIDE SEQUENCE [LARGE SCALE GENOMIC DNA]</scope>
    <source>
        <strain evidence="2">DFY41</strain>
    </source>
</reference>
<name>A0ABW0BGN1_9ACTN</name>
<organism evidence="1 2">
    <name type="scientific">Nocardioides taihuensis</name>
    <dbReference type="NCBI Taxonomy" id="1835606"/>
    <lineage>
        <taxon>Bacteria</taxon>
        <taxon>Bacillati</taxon>
        <taxon>Actinomycetota</taxon>
        <taxon>Actinomycetes</taxon>
        <taxon>Propionibacteriales</taxon>
        <taxon>Nocardioidaceae</taxon>
        <taxon>Nocardioides</taxon>
    </lineage>
</organism>
<comment type="caution">
    <text evidence="1">The sequence shown here is derived from an EMBL/GenBank/DDBJ whole genome shotgun (WGS) entry which is preliminary data.</text>
</comment>
<evidence type="ECO:0000313" key="1">
    <source>
        <dbReference type="EMBL" id="MFC5176418.1"/>
    </source>
</evidence>
<dbReference type="EMBL" id="JBHSKD010000007">
    <property type="protein sequence ID" value="MFC5176418.1"/>
    <property type="molecule type" value="Genomic_DNA"/>
</dbReference>
<dbReference type="Proteomes" id="UP001596087">
    <property type="component" value="Unassembled WGS sequence"/>
</dbReference>
<gene>
    <name evidence="1" type="ORF">ACFPGP_07030</name>
</gene>
<proteinExistence type="predicted"/>
<dbReference type="Gene3D" id="3.30.750.24">
    <property type="entry name" value="STAS domain"/>
    <property type="match status" value="1"/>
</dbReference>
<evidence type="ECO:0000313" key="2">
    <source>
        <dbReference type="Proteomes" id="UP001596087"/>
    </source>
</evidence>
<accession>A0ABW0BGN1</accession>